<evidence type="ECO:0000256" key="1">
    <source>
        <dbReference type="SAM" id="MobiDB-lite"/>
    </source>
</evidence>
<sequence length="293" mass="33148">MNAALVHRPGHVAAPAPAANTEEDIWKKLANYVPDEMIRPAARDALGNARKRRRSSSPAEDRRPAKRQRAEALDLIEKIRARIGHHDQEAQDFEGRLESVLLCLGGGEPAVVDEALPLLERMAARIQHRIQTAELLESFLDSIALCEDRAREPSPSQPPSPPPLAPPPPPPLNTELTIRSVGSTIVRRVHLTSRADAPSLPRPNLRLRVRMGGQQRLSREVYLRSRDPDAARVPEAEEHEVKIKREQTEEDGVEIKMEPVDEDEVWMRKEPTEDEVWIRKEPTEDDIKFWEQG</sequence>
<feature type="region of interest" description="Disordered" evidence="1">
    <location>
        <begin position="149"/>
        <end position="175"/>
    </location>
</feature>
<name>A0AAN6PXM3_9PEZI</name>
<reference evidence="2" key="1">
    <citation type="journal article" date="2023" name="Mol. Phylogenet. Evol.">
        <title>Genome-scale phylogeny and comparative genomics of the fungal order Sordariales.</title>
        <authorList>
            <person name="Hensen N."/>
            <person name="Bonometti L."/>
            <person name="Westerberg I."/>
            <person name="Brannstrom I.O."/>
            <person name="Guillou S."/>
            <person name="Cros-Aarteil S."/>
            <person name="Calhoun S."/>
            <person name="Haridas S."/>
            <person name="Kuo A."/>
            <person name="Mondo S."/>
            <person name="Pangilinan J."/>
            <person name="Riley R."/>
            <person name="LaButti K."/>
            <person name="Andreopoulos B."/>
            <person name="Lipzen A."/>
            <person name="Chen C."/>
            <person name="Yan M."/>
            <person name="Daum C."/>
            <person name="Ng V."/>
            <person name="Clum A."/>
            <person name="Steindorff A."/>
            <person name="Ohm R.A."/>
            <person name="Martin F."/>
            <person name="Silar P."/>
            <person name="Natvig D.O."/>
            <person name="Lalanne C."/>
            <person name="Gautier V."/>
            <person name="Ament-Velasquez S.L."/>
            <person name="Kruys A."/>
            <person name="Hutchinson M.I."/>
            <person name="Powell A.J."/>
            <person name="Barry K."/>
            <person name="Miller A.N."/>
            <person name="Grigoriev I.V."/>
            <person name="Debuchy R."/>
            <person name="Gladieux P."/>
            <person name="Hiltunen Thoren M."/>
            <person name="Johannesson H."/>
        </authorList>
    </citation>
    <scope>NUCLEOTIDE SEQUENCE</scope>
    <source>
        <strain evidence="2">CBS 757.83</strain>
    </source>
</reference>
<protein>
    <submittedName>
        <fullName evidence="2">Uncharacterized protein</fullName>
    </submittedName>
</protein>
<feature type="region of interest" description="Disordered" evidence="1">
    <location>
        <begin position="228"/>
        <end position="268"/>
    </location>
</feature>
<dbReference type="EMBL" id="MU863665">
    <property type="protein sequence ID" value="KAK4097955.1"/>
    <property type="molecule type" value="Genomic_DNA"/>
</dbReference>
<proteinExistence type="predicted"/>
<feature type="compositionally biased region" description="Pro residues" evidence="1">
    <location>
        <begin position="155"/>
        <end position="172"/>
    </location>
</feature>
<accession>A0AAN6PXM3</accession>
<feature type="compositionally biased region" description="Basic and acidic residues" evidence="1">
    <location>
        <begin position="59"/>
        <end position="69"/>
    </location>
</feature>
<gene>
    <name evidence="2" type="ORF">N658DRAFT_488839</name>
</gene>
<feature type="region of interest" description="Disordered" evidence="1">
    <location>
        <begin position="45"/>
        <end position="69"/>
    </location>
</feature>
<reference evidence="2" key="2">
    <citation type="submission" date="2023-05" db="EMBL/GenBank/DDBJ databases">
        <authorList>
            <consortium name="Lawrence Berkeley National Laboratory"/>
            <person name="Steindorff A."/>
            <person name="Hensen N."/>
            <person name="Bonometti L."/>
            <person name="Westerberg I."/>
            <person name="Brannstrom I.O."/>
            <person name="Guillou S."/>
            <person name="Cros-Aarteil S."/>
            <person name="Calhoun S."/>
            <person name="Haridas S."/>
            <person name="Kuo A."/>
            <person name="Mondo S."/>
            <person name="Pangilinan J."/>
            <person name="Riley R."/>
            <person name="Labutti K."/>
            <person name="Andreopoulos B."/>
            <person name="Lipzen A."/>
            <person name="Chen C."/>
            <person name="Yanf M."/>
            <person name="Daum C."/>
            <person name="Ng V."/>
            <person name="Clum A."/>
            <person name="Ohm R."/>
            <person name="Martin F."/>
            <person name="Silar P."/>
            <person name="Natvig D."/>
            <person name="Lalanne C."/>
            <person name="Gautier V."/>
            <person name="Ament-Velasquez S.L."/>
            <person name="Kruys A."/>
            <person name="Hutchinson M.I."/>
            <person name="Powell A.J."/>
            <person name="Barry K."/>
            <person name="Miller A.N."/>
            <person name="Grigoriev I.V."/>
            <person name="Debuchy R."/>
            <person name="Gladieux P."/>
            <person name="Thoren M.H."/>
            <person name="Johannesson H."/>
        </authorList>
    </citation>
    <scope>NUCLEOTIDE SEQUENCE</scope>
    <source>
        <strain evidence="2">CBS 757.83</strain>
    </source>
</reference>
<evidence type="ECO:0000313" key="2">
    <source>
        <dbReference type="EMBL" id="KAK4097955.1"/>
    </source>
</evidence>
<dbReference type="AlphaFoldDB" id="A0AAN6PXM3"/>
<organism evidence="2 3">
    <name type="scientific">Parathielavia hyrcaniae</name>
    <dbReference type="NCBI Taxonomy" id="113614"/>
    <lineage>
        <taxon>Eukaryota</taxon>
        <taxon>Fungi</taxon>
        <taxon>Dikarya</taxon>
        <taxon>Ascomycota</taxon>
        <taxon>Pezizomycotina</taxon>
        <taxon>Sordariomycetes</taxon>
        <taxon>Sordariomycetidae</taxon>
        <taxon>Sordariales</taxon>
        <taxon>Chaetomiaceae</taxon>
        <taxon>Parathielavia</taxon>
    </lineage>
</organism>
<dbReference type="Proteomes" id="UP001305647">
    <property type="component" value="Unassembled WGS sequence"/>
</dbReference>
<evidence type="ECO:0000313" key="3">
    <source>
        <dbReference type="Proteomes" id="UP001305647"/>
    </source>
</evidence>
<comment type="caution">
    <text evidence="2">The sequence shown here is derived from an EMBL/GenBank/DDBJ whole genome shotgun (WGS) entry which is preliminary data.</text>
</comment>
<keyword evidence="3" id="KW-1185">Reference proteome</keyword>